<dbReference type="AlphaFoldDB" id="A0A1T5LP59"/>
<keyword evidence="2" id="KW-1133">Transmembrane helix</keyword>
<keyword evidence="8" id="KW-1185">Reference proteome</keyword>
<sequence>MGKQRTSAGSDGATDSGGQRLPGRVAAIILFSALGAMLTATVLEVQAGATAYIVGESHWSKAQQIAVSSLYRYVSHGDQADLDSAREALKVPLGDRKARLALDRQPIDYPAAEQGFLQGGNAPADIGRMIRMYRLFAHAPFFRDSVQRWRQSDAGILSLVALADHLEQRSRAGALDDFDVGHYQRLLLETDERLRASELAFSQSLVDGSRFLRMSLMILSVIAFFALAWYSLAVMRRTLLHIRRTESEFRAAFHQAAVGMLKLDGEGRFTQANEALAQILAWPLTELRRQRLGDILHAEDLHFDVHGRIDWKRIIEPGERRLRRSDGSSRWVRWSASIITGQDPEGSRVFAVVEDVSEARELASEIAHQASHDDLTGLINRREIERRLGHVTANVQRDRAHHCLCFVDLDQLKLVNDTCGHAAGDRFLRQFANGLGSSLRSEDWVGRLGGDEFAIFLAGADLEVAEKVAQRIHTRLAQSAFHWNDRKFGLGCSIGIVEINADTTDADWLLRAADTACYLAKEEGRNRIRCYRETDEAFARRQTELDWVAHIQLAIAEDRLLLYAQRIKPLRGEPRLQYEVLVRMVDHEGRIYSPGYFLPPLERYGQAMILDRHVLASTLAQLSRDTRHLLCLDLCHINVSAQSIADPQFRRFAAEQLDAHPGVANKICFEITETAVIGNLGDACLFIEAMRARGCRIALDDFGSGLSSFAYLKSLDVDILKIDGAFIRDLGQDNVDLALVRSMSQVGRALGKRTIAEWVENEAALAKLDEVGIDCVQGYAIHAPAPLSTLIREWKTLHLDVHAPALLASPGPAALLPG</sequence>
<dbReference type="InterPro" id="IPR013767">
    <property type="entry name" value="PAS_fold"/>
</dbReference>
<keyword evidence="2" id="KW-0472">Membrane</keyword>
<feature type="transmembrane region" description="Helical" evidence="2">
    <location>
        <begin position="211"/>
        <end position="232"/>
    </location>
</feature>
<name>A0A1T5LP59_9GAMM</name>
<dbReference type="Pfam" id="PF00563">
    <property type="entry name" value="EAL"/>
    <property type="match status" value="1"/>
</dbReference>
<dbReference type="OrthoDB" id="9787514at2"/>
<dbReference type="Proteomes" id="UP000190341">
    <property type="component" value="Unassembled WGS sequence"/>
</dbReference>
<organism evidence="7 8">
    <name type="scientific">Pseudoxanthomonas indica</name>
    <dbReference type="NCBI Taxonomy" id="428993"/>
    <lineage>
        <taxon>Bacteria</taxon>
        <taxon>Pseudomonadati</taxon>
        <taxon>Pseudomonadota</taxon>
        <taxon>Gammaproteobacteria</taxon>
        <taxon>Lysobacterales</taxon>
        <taxon>Lysobacteraceae</taxon>
        <taxon>Pseudoxanthomonas</taxon>
    </lineage>
</organism>
<dbReference type="InterPro" id="IPR029787">
    <property type="entry name" value="Nucleotide_cyclase"/>
</dbReference>
<dbReference type="NCBIfam" id="TIGR00254">
    <property type="entry name" value="GGDEF"/>
    <property type="match status" value="1"/>
</dbReference>
<keyword evidence="2" id="KW-0812">Transmembrane</keyword>
<dbReference type="PROSITE" id="PS50113">
    <property type="entry name" value="PAC"/>
    <property type="match status" value="1"/>
</dbReference>
<evidence type="ECO:0000259" key="6">
    <source>
        <dbReference type="PROSITE" id="PS50887"/>
    </source>
</evidence>
<dbReference type="InterPro" id="IPR043128">
    <property type="entry name" value="Rev_trsase/Diguanyl_cyclase"/>
</dbReference>
<comment type="cofactor">
    <cofactor evidence="1">
        <name>Mg(2+)</name>
        <dbReference type="ChEBI" id="CHEBI:18420"/>
    </cofactor>
</comment>
<dbReference type="InterPro" id="IPR052155">
    <property type="entry name" value="Biofilm_reg_signaling"/>
</dbReference>
<dbReference type="CDD" id="cd01948">
    <property type="entry name" value="EAL"/>
    <property type="match status" value="1"/>
</dbReference>
<dbReference type="PANTHER" id="PTHR44757">
    <property type="entry name" value="DIGUANYLATE CYCLASE DGCP"/>
    <property type="match status" value="1"/>
</dbReference>
<dbReference type="PROSITE" id="PS50887">
    <property type="entry name" value="GGDEF"/>
    <property type="match status" value="1"/>
</dbReference>
<dbReference type="InterPro" id="IPR001633">
    <property type="entry name" value="EAL_dom"/>
</dbReference>
<evidence type="ECO:0000256" key="1">
    <source>
        <dbReference type="ARBA" id="ARBA00001946"/>
    </source>
</evidence>
<accession>A0A1T5LP59</accession>
<dbReference type="Gene3D" id="3.30.70.270">
    <property type="match status" value="1"/>
</dbReference>
<dbReference type="NCBIfam" id="TIGR00229">
    <property type="entry name" value="sensory_box"/>
    <property type="match status" value="1"/>
</dbReference>
<dbReference type="PROSITE" id="PS50112">
    <property type="entry name" value="PAS"/>
    <property type="match status" value="1"/>
</dbReference>
<evidence type="ECO:0000259" key="4">
    <source>
        <dbReference type="PROSITE" id="PS50113"/>
    </source>
</evidence>
<dbReference type="SUPFAM" id="SSF55073">
    <property type="entry name" value="Nucleotide cyclase"/>
    <property type="match status" value="1"/>
</dbReference>
<dbReference type="InterPro" id="IPR000014">
    <property type="entry name" value="PAS"/>
</dbReference>
<dbReference type="SMART" id="SM00086">
    <property type="entry name" value="PAC"/>
    <property type="match status" value="1"/>
</dbReference>
<protein>
    <submittedName>
        <fullName evidence="7">Diguanylate cyclase/phosphodiesterase with PAS/PAC sensor(S)</fullName>
    </submittedName>
</protein>
<feature type="domain" description="PAS" evidence="3">
    <location>
        <begin position="245"/>
        <end position="300"/>
    </location>
</feature>
<dbReference type="GO" id="GO:0006355">
    <property type="term" value="P:regulation of DNA-templated transcription"/>
    <property type="evidence" value="ECO:0007669"/>
    <property type="project" value="InterPro"/>
</dbReference>
<dbReference type="Gene3D" id="3.20.20.450">
    <property type="entry name" value="EAL domain"/>
    <property type="match status" value="1"/>
</dbReference>
<dbReference type="Gene3D" id="3.30.450.20">
    <property type="entry name" value="PAS domain"/>
    <property type="match status" value="1"/>
</dbReference>
<dbReference type="CDD" id="cd00130">
    <property type="entry name" value="PAS"/>
    <property type="match status" value="1"/>
</dbReference>
<dbReference type="InterPro" id="IPR035965">
    <property type="entry name" value="PAS-like_dom_sf"/>
</dbReference>
<feature type="domain" description="GGDEF" evidence="6">
    <location>
        <begin position="400"/>
        <end position="533"/>
    </location>
</feature>
<evidence type="ECO:0000313" key="8">
    <source>
        <dbReference type="Proteomes" id="UP000190341"/>
    </source>
</evidence>
<dbReference type="CDD" id="cd01949">
    <property type="entry name" value="GGDEF"/>
    <property type="match status" value="1"/>
</dbReference>
<evidence type="ECO:0000259" key="5">
    <source>
        <dbReference type="PROSITE" id="PS50883"/>
    </source>
</evidence>
<dbReference type="GO" id="GO:0003824">
    <property type="term" value="F:catalytic activity"/>
    <property type="evidence" value="ECO:0007669"/>
    <property type="project" value="UniProtKB-ARBA"/>
</dbReference>
<dbReference type="SUPFAM" id="SSF141868">
    <property type="entry name" value="EAL domain-like"/>
    <property type="match status" value="1"/>
</dbReference>
<dbReference type="EMBL" id="FUZV01000002">
    <property type="protein sequence ID" value="SKC77714.1"/>
    <property type="molecule type" value="Genomic_DNA"/>
</dbReference>
<feature type="domain" description="PAC" evidence="4">
    <location>
        <begin position="316"/>
        <end position="368"/>
    </location>
</feature>
<dbReference type="PANTHER" id="PTHR44757:SF2">
    <property type="entry name" value="BIOFILM ARCHITECTURE MAINTENANCE PROTEIN MBAA"/>
    <property type="match status" value="1"/>
</dbReference>
<dbReference type="STRING" id="428993.SAMN06296058_2844"/>
<dbReference type="Pfam" id="PF00989">
    <property type="entry name" value="PAS"/>
    <property type="match status" value="1"/>
</dbReference>
<evidence type="ECO:0000313" key="7">
    <source>
        <dbReference type="EMBL" id="SKC77714.1"/>
    </source>
</evidence>
<gene>
    <name evidence="7" type="ORF">SAMN06296058_2844</name>
</gene>
<dbReference type="Pfam" id="PF00990">
    <property type="entry name" value="GGDEF"/>
    <property type="match status" value="1"/>
</dbReference>
<dbReference type="FunFam" id="3.30.70.270:FF:000001">
    <property type="entry name" value="Diguanylate cyclase domain protein"/>
    <property type="match status" value="1"/>
</dbReference>
<dbReference type="PROSITE" id="PS50883">
    <property type="entry name" value="EAL"/>
    <property type="match status" value="1"/>
</dbReference>
<dbReference type="SMART" id="SM00091">
    <property type="entry name" value="PAS"/>
    <property type="match status" value="1"/>
</dbReference>
<evidence type="ECO:0000259" key="3">
    <source>
        <dbReference type="PROSITE" id="PS50112"/>
    </source>
</evidence>
<dbReference type="InterPro" id="IPR000700">
    <property type="entry name" value="PAS-assoc_C"/>
</dbReference>
<dbReference type="SMART" id="SM00267">
    <property type="entry name" value="GGDEF"/>
    <property type="match status" value="1"/>
</dbReference>
<dbReference type="InterPro" id="IPR000160">
    <property type="entry name" value="GGDEF_dom"/>
</dbReference>
<feature type="domain" description="EAL" evidence="5">
    <location>
        <begin position="544"/>
        <end position="798"/>
    </location>
</feature>
<reference evidence="7 8" key="1">
    <citation type="submission" date="2017-02" db="EMBL/GenBank/DDBJ databases">
        <authorList>
            <person name="Peterson S.W."/>
        </authorList>
    </citation>
    <scope>NUCLEOTIDE SEQUENCE [LARGE SCALE GENOMIC DNA]</scope>
    <source>
        <strain evidence="7 8">P15</strain>
    </source>
</reference>
<dbReference type="InterPro" id="IPR001610">
    <property type="entry name" value="PAC"/>
</dbReference>
<dbReference type="RefSeq" id="WP_079725157.1">
    <property type="nucleotide sequence ID" value="NZ_BMCL01000001.1"/>
</dbReference>
<evidence type="ECO:0000256" key="2">
    <source>
        <dbReference type="SAM" id="Phobius"/>
    </source>
</evidence>
<dbReference type="InterPro" id="IPR035919">
    <property type="entry name" value="EAL_sf"/>
</dbReference>
<proteinExistence type="predicted"/>
<dbReference type="SUPFAM" id="SSF55785">
    <property type="entry name" value="PYP-like sensor domain (PAS domain)"/>
    <property type="match status" value="1"/>
</dbReference>
<dbReference type="SMART" id="SM00052">
    <property type="entry name" value="EAL"/>
    <property type="match status" value="1"/>
</dbReference>